<dbReference type="AlphaFoldDB" id="A0A6G4XEG9"/>
<sequence length="228" mass="25023">MALVSALVEILDRDAVDPGRGLTRFIPVQFNPTEYTLSKGAQIAEIAIPGLDAPVLQFIRGQSRTLKVDLFFDTTQSGMDDGGVDVRTLTNGFAELVRIQPKTHAPPRIRITWGAGLSFKAIVEAVDQKFTLFTPGGVPLRATLSVAMREYRTLEEQLAELNLQSTDHTRTRVTAERDTLSSIAYEEYGDPRDWRLLADANPAIDDPTAPPVGTRIVVPAVQDRAAPR</sequence>
<dbReference type="Proteomes" id="UP000481109">
    <property type="component" value="Unassembled WGS sequence"/>
</dbReference>
<gene>
    <name evidence="3" type="ORF">G6045_09760</name>
</gene>
<evidence type="ECO:0000256" key="1">
    <source>
        <dbReference type="SAM" id="Coils"/>
    </source>
</evidence>
<evidence type="ECO:0000313" key="3">
    <source>
        <dbReference type="EMBL" id="NGO75956.1"/>
    </source>
</evidence>
<accession>A0A6G4XEG9</accession>
<keyword evidence="1" id="KW-0175">Coiled coil</keyword>
<keyword evidence="4" id="KW-1185">Reference proteome</keyword>
<feature type="domain" description="LysM" evidence="2">
    <location>
        <begin position="170"/>
        <end position="218"/>
    </location>
</feature>
<evidence type="ECO:0000313" key="4">
    <source>
        <dbReference type="Proteomes" id="UP000481109"/>
    </source>
</evidence>
<feature type="coiled-coil region" evidence="1">
    <location>
        <begin position="144"/>
        <end position="171"/>
    </location>
</feature>
<dbReference type="InterPro" id="IPR045361">
    <property type="entry name" value="CIS_tube_prot_N"/>
</dbReference>
<organism evidence="3 4">
    <name type="scientific">Streptomyces mesophilus</name>
    <dbReference type="NCBI Taxonomy" id="1775132"/>
    <lineage>
        <taxon>Bacteria</taxon>
        <taxon>Bacillati</taxon>
        <taxon>Actinomycetota</taxon>
        <taxon>Actinomycetes</taxon>
        <taxon>Kitasatosporales</taxon>
        <taxon>Streptomycetaceae</taxon>
        <taxon>Streptomyces</taxon>
    </lineage>
</organism>
<dbReference type="EMBL" id="JAAKZW010000024">
    <property type="protein sequence ID" value="NGO75956.1"/>
    <property type="molecule type" value="Genomic_DNA"/>
</dbReference>
<dbReference type="PROSITE" id="PS51782">
    <property type="entry name" value="LYSM"/>
    <property type="match status" value="1"/>
</dbReference>
<dbReference type="RefSeq" id="WP_165331467.1">
    <property type="nucleotide sequence ID" value="NZ_JAAKZW010000024.1"/>
</dbReference>
<comment type="caution">
    <text evidence="3">The sequence shown here is derived from an EMBL/GenBank/DDBJ whole genome shotgun (WGS) entry which is preliminary data.</text>
</comment>
<dbReference type="Gene3D" id="3.10.350.10">
    <property type="entry name" value="LysM domain"/>
    <property type="match status" value="1"/>
</dbReference>
<evidence type="ECO:0000259" key="2">
    <source>
        <dbReference type="PROSITE" id="PS51782"/>
    </source>
</evidence>
<dbReference type="Pfam" id="PF19266">
    <property type="entry name" value="CIS_tube"/>
    <property type="match status" value="1"/>
</dbReference>
<dbReference type="InterPro" id="IPR036779">
    <property type="entry name" value="LysM_dom_sf"/>
</dbReference>
<dbReference type="InterPro" id="IPR018392">
    <property type="entry name" value="LysM"/>
</dbReference>
<protein>
    <submittedName>
        <fullName evidence="3">Peptidoglycan-binding protein</fullName>
    </submittedName>
</protein>
<reference evidence="3 4" key="1">
    <citation type="submission" date="2020-02" db="EMBL/GenBank/DDBJ databases">
        <title>Whole-genome analyses of novel actinobacteria.</title>
        <authorList>
            <person name="Sahin N."/>
            <person name="Tokatli A."/>
        </authorList>
    </citation>
    <scope>NUCLEOTIDE SEQUENCE [LARGE SCALE GENOMIC DNA]</scope>
    <source>
        <strain evidence="3 4">YC504</strain>
    </source>
</reference>
<name>A0A6G4XEG9_9ACTN</name>
<proteinExistence type="predicted"/>